<dbReference type="InterPro" id="IPR038255">
    <property type="entry name" value="PBS_linker_sf"/>
</dbReference>
<evidence type="ECO:0000313" key="3">
    <source>
        <dbReference type="EMBL" id="GAA0580300.1"/>
    </source>
</evidence>
<name>A0ABN1F1Z4_9PROT</name>
<feature type="compositionally biased region" description="Pro residues" evidence="1">
    <location>
        <begin position="31"/>
        <end position="40"/>
    </location>
</feature>
<evidence type="ECO:0000256" key="1">
    <source>
        <dbReference type="SAM" id="MobiDB-lite"/>
    </source>
</evidence>
<dbReference type="Proteomes" id="UP001501588">
    <property type="component" value="Unassembled WGS sequence"/>
</dbReference>
<sequence>MSDSISRSDDDDRDDSFDDDADDRGGATAPTPAPAAPAPANPATAAVDVQVARLYDAAFNRLPDNDGLAFWTNALGAGTGLDVIADAFVASPEFQDRYRGTDNDDYVERLYRNVLGREGDDDGEDYWEDLLDSGRLDRSDVLLAFSQSPEFAARSGSDADPFG</sequence>
<dbReference type="RefSeq" id="WP_343894941.1">
    <property type="nucleotide sequence ID" value="NZ_BAAAFZ010000021.1"/>
</dbReference>
<evidence type="ECO:0000259" key="2">
    <source>
        <dbReference type="Pfam" id="PF13946"/>
    </source>
</evidence>
<proteinExistence type="predicted"/>
<feature type="region of interest" description="Disordered" evidence="1">
    <location>
        <begin position="1"/>
        <end position="43"/>
    </location>
</feature>
<comment type="caution">
    <text evidence="3">The sequence shown here is derived from an EMBL/GenBank/DDBJ whole genome shotgun (WGS) entry which is preliminary data.</text>
</comment>
<feature type="compositionally biased region" description="Acidic residues" evidence="1">
    <location>
        <begin position="11"/>
        <end position="22"/>
    </location>
</feature>
<feature type="compositionally biased region" description="Basic and acidic residues" evidence="1">
    <location>
        <begin position="1"/>
        <end position="10"/>
    </location>
</feature>
<reference evidence="3 4" key="1">
    <citation type="journal article" date="2019" name="Int. J. Syst. Evol. Microbiol.">
        <title>The Global Catalogue of Microorganisms (GCM) 10K type strain sequencing project: providing services to taxonomists for standard genome sequencing and annotation.</title>
        <authorList>
            <consortium name="The Broad Institute Genomics Platform"/>
            <consortium name="The Broad Institute Genome Sequencing Center for Infectious Disease"/>
            <person name="Wu L."/>
            <person name="Ma J."/>
        </authorList>
    </citation>
    <scope>NUCLEOTIDE SEQUENCE [LARGE SCALE GENOMIC DNA]</scope>
    <source>
        <strain evidence="3 4">JCM 9933</strain>
    </source>
</reference>
<gene>
    <name evidence="3" type="ORF">GCM10009416_18340</name>
</gene>
<dbReference type="EMBL" id="BAAAFZ010000021">
    <property type="protein sequence ID" value="GAA0580300.1"/>
    <property type="molecule type" value="Genomic_DNA"/>
</dbReference>
<evidence type="ECO:0000313" key="4">
    <source>
        <dbReference type="Proteomes" id="UP001501588"/>
    </source>
</evidence>
<protein>
    <recommendedName>
        <fullName evidence="2">DUF4214 domain-containing protein</fullName>
    </recommendedName>
</protein>
<organism evidence="3 4">
    <name type="scientific">Craurococcus roseus</name>
    <dbReference type="NCBI Taxonomy" id="77585"/>
    <lineage>
        <taxon>Bacteria</taxon>
        <taxon>Pseudomonadati</taxon>
        <taxon>Pseudomonadota</taxon>
        <taxon>Alphaproteobacteria</taxon>
        <taxon>Acetobacterales</taxon>
        <taxon>Acetobacteraceae</taxon>
        <taxon>Craurococcus</taxon>
    </lineage>
</organism>
<feature type="domain" description="DUF4214" evidence="2">
    <location>
        <begin position="85"/>
        <end position="154"/>
    </location>
</feature>
<dbReference type="Gene3D" id="1.10.3130.20">
    <property type="entry name" value="Phycobilisome linker domain"/>
    <property type="match status" value="1"/>
</dbReference>
<keyword evidence="4" id="KW-1185">Reference proteome</keyword>
<accession>A0ABN1F1Z4</accession>
<dbReference type="Pfam" id="PF13946">
    <property type="entry name" value="DUF4214"/>
    <property type="match status" value="1"/>
</dbReference>
<dbReference type="InterPro" id="IPR025282">
    <property type="entry name" value="DUF4214"/>
</dbReference>